<dbReference type="GeneID" id="96004701"/>
<feature type="transmembrane region" description="Helical" evidence="1">
    <location>
        <begin position="58"/>
        <end position="77"/>
    </location>
</feature>
<keyword evidence="1" id="KW-0472">Membrane</keyword>
<gene>
    <name evidence="2" type="ORF">WHR41_03257</name>
</gene>
<proteinExistence type="predicted"/>
<protein>
    <submittedName>
        <fullName evidence="2">Uncharacterized protein</fullName>
    </submittedName>
</protein>
<dbReference type="Proteomes" id="UP000803884">
    <property type="component" value="Unassembled WGS sequence"/>
</dbReference>
<evidence type="ECO:0000313" key="2">
    <source>
        <dbReference type="EMBL" id="KAL1588040.1"/>
    </source>
</evidence>
<keyword evidence="1" id="KW-1133">Transmembrane helix</keyword>
<keyword evidence="3" id="KW-1185">Reference proteome</keyword>
<dbReference type="PANTHER" id="PTHR39605:SF1">
    <property type="entry name" value="MAJOR FACILITATOR SUPERFAMILY (MFS) PROFILE DOMAIN-CONTAINING PROTEIN"/>
    <property type="match status" value="1"/>
</dbReference>
<dbReference type="EMBL" id="JAAQHG020000008">
    <property type="protein sequence ID" value="KAL1588040.1"/>
    <property type="molecule type" value="Genomic_DNA"/>
</dbReference>
<name>A0AB34KXM5_9PEZI</name>
<evidence type="ECO:0000256" key="1">
    <source>
        <dbReference type="SAM" id="Phobius"/>
    </source>
</evidence>
<feature type="transmembrane region" description="Helical" evidence="1">
    <location>
        <begin position="97"/>
        <end position="117"/>
    </location>
</feature>
<dbReference type="PANTHER" id="PTHR39605">
    <property type="entry name" value="MAJOR FACILITATOR SUPERFAMILY (MFS) PROFILE DOMAIN-CONTAINING PROTEIN"/>
    <property type="match status" value="1"/>
</dbReference>
<evidence type="ECO:0000313" key="3">
    <source>
        <dbReference type="Proteomes" id="UP000803884"/>
    </source>
</evidence>
<dbReference type="RefSeq" id="XP_069231145.1">
    <property type="nucleotide sequence ID" value="XM_069371863.1"/>
</dbReference>
<dbReference type="AlphaFoldDB" id="A0AB34KXM5"/>
<keyword evidence="1" id="KW-0812">Transmembrane</keyword>
<accession>A0AB34KXM5</accession>
<feature type="transmembrane region" description="Helical" evidence="1">
    <location>
        <begin position="129"/>
        <end position="151"/>
    </location>
</feature>
<sequence length="161" mass="17417">MSLVDPYHAYIFGASFWYALRGLARITDPERVSGWFRPPSQPVVSPSDLEIYTIWTDGFQLLTLALLLLVFADAVPLPWSSASAAQASAARKPLARLAILATIFHHVTTGYGAWTHWARDSHRTVAMEIGVWGNVGLTVLGLVAVGVGMGGEGRGRGVKRS</sequence>
<reference evidence="2 3" key="1">
    <citation type="journal article" date="2020" name="Microbiol. Resour. Announc.">
        <title>Draft Genome Sequence of a Cladosporium Species Isolated from the Mesophotic Ascidian Didemnum maculosum.</title>
        <authorList>
            <person name="Gioti A."/>
            <person name="Siaperas R."/>
            <person name="Nikolaivits E."/>
            <person name="Le Goff G."/>
            <person name="Ouazzani J."/>
            <person name="Kotoulas G."/>
            <person name="Topakas E."/>
        </authorList>
    </citation>
    <scope>NUCLEOTIDE SEQUENCE [LARGE SCALE GENOMIC DNA]</scope>
    <source>
        <strain evidence="2 3">TM138-S3</strain>
    </source>
</reference>
<comment type="caution">
    <text evidence="2">The sequence shown here is derived from an EMBL/GenBank/DDBJ whole genome shotgun (WGS) entry which is preliminary data.</text>
</comment>
<organism evidence="2 3">
    <name type="scientific">Cladosporium halotolerans</name>
    <dbReference type="NCBI Taxonomy" id="1052096"/>
    <lineage>
        <taxon>Eukaryota</taxon>
        <taxon>Fungi</taxon>
        <taxon>Dikarya</taxon>
        <taxon>Ascomycota</taxon>
        <taxon>Pezizomycotina</taxon>
        <taxon>Dothideomycetes</taxon>
        <taxon>Dothideomycetidae</taxon>
        <taxon>Cladosporiales</taxon>
        <taxon>Cladosporiaceae</taxon>
        <taxon>Cladosporium</taxon>
    </lineage>
</organism>